<gene>
    <name evidence="2" type="ORF">SAMN02746066_02839</name>
</gene>
<sequence>MKKLKDGIFITIGLLCVALGSIGIVLPILPTTPFYMLAAVMFGKGSKGIYQWFVTTSLYRKHVASLVQSKAMTARSKACLLGMVTLVLMAAMIIASNWWIRGILVVVAMFHYYYFLLKIKTIKEEQ</sequence>
<keyword evidence="1" id="KW-0472">Membrane</keyword>
<accession>A0A1M7KPJ5</accession>
<dbReference type="GO" id="GO:0005886">
    <property type="term" value="C:plasma membrane"/>
    <property type="evidence" value="ECO:0007669"/>
    <property type="project" value="TreeGrafter"/>
</dbReference>
<feature type="transmembrane region" description="Helical" evidence="1">
    <location>
        <begin position="7"/>
        <end position="28"/>
    </location>
</feature>
<evidence type="ECO:0000313" key="3">
    <source>
        <dbReference type="Proteomes" id="UP000184038"/>
    </source>
</evidence>
<feature type="transmembrane region" description="Helical" evidence="1">
    <location>
        <begin position="34"/>
        <end position="53"/>
    </location>
</feature>
<keyword evidence="1" id="KW-0812">Transmembrane</keyword>
<dbReference type="Pfam" id="PF04304">
    <property type="entry name" value="DUF454"/>
    <property type="match status" value="1"/>
</dbReference>
<dbReference type="PANTHER" id="PTHR35813:SF1">
    <property type="entry name" value="INNER MEMBRANE PROTEIN YBAN"/>
    <property type="match status" value="1"/>
</dbReference>
<dbReference type="PANTHER" id="PTHR35813">
    <property type="entry name" value="INNER MEMBRANE PROTEIN YBAN"/>
    <property type="match status" value="1"/>
</dbReference>
<organism evidence="2 3">
    <name type="scientific">Anaerosporobacter mobilis DSM 15930</name>
    <dbReference type="NCBI Taxonomy" id="1120996"/>
    <lineage>
        <taxon>Bacteria</taxon>
        <taxon>Bacillati</taxon>
        <taxon>Bacillota</taxon>
        <taxon>Clostridia</taxon>
        <taxon>Lachnospirales</taxon>
        <taxon>Lachnospiraceae</taxon>
        <taxon>Anaerosporobacter</taxon>
    </lineage>
</organism>
<feature type="transmembrane region" description="Helical" evidence="1">
    <location>
        <begin position="99"/>
        <end position="117"/>
    </location>
</feature>
<evidence type="ECO:0008006" key="4">
    <source>
        <dbReference type="Google" id="ProtNLM"/>
    </source>
</evidence>
<dbReference type="PIRSF" id="PIRSF016789">
    <property type="entry name" value="DUF454"/>
    <property type="match status" value="1"/>
</dbReference>
<name>A0A1M7KPJ5_9FIRM</name>
<proteinExistence type="predicted"/>
<reference evidence="2 3" key="1">
    <citation type="submission" date="2016-11" db="EMBL/GenBank/DDBJ databases">
        <authorList>
            <person name="Jaros S."/>
            <person name="Januszkiewicz K."/>
            <person name="Wedrychowicz H."/>
        </authorList>
    </citation>
    <scope>NUCLEOTIDE SEQUENCE [LARGE SCALE GENOMIC DNA]</scope>
    <source>
        <strain evidence="2 3">DSM 15930</strain>
    </source>
</reference>
<keyword evidence="3" id="KW-1185">Reference proteome</keyword>
<dbReference type="AlphaFoldDB" id="A0A1M7KPJ5"/>
<keyword evidence="1" id="KW-1133">Transmembrane helix</keyword>
<evidence type="ECO:0000256" key="1">
    <source>
        <dbReference type="SAM" id="Phobius"/>
    </source>
</evidence>
<dbReference type="STRING" id="1120996.SAMN02746066_02839"/>
<dbReference type="OrthoDB" id="5690292at2"/>
<dbReference type="Proteomes" id="UP000184038">
    <property type="component" value="Unassembled WGS sequence"/>
</dbReference>
<protein>
    <recommendedName>
        <fullName evidence="4">Inner membrane protein</fullName>
    </recommendedName>
</protein>
<dbReference type="InterPro" id="IPR007401">
    <property type="entry name" value="DUF454"/>
</dbReference>
<dbReference type="RefSeq" id="WP_073288823.1">
    <property type="nucleotide sequence ID" value="NZ_FRCP01000014.1"/>
</dbReference>
<feature type="transmembrane region" description="Helical" evidence="1">
    <location>
        <begin position="74"/>
        <end position="93"/>
    </location>
</feature>
<evidence type="ECO:0000313" key="2">
    <source>
        <dbReference type="EMBL" id="SHM66909.1"/>
    </source>
</evidence>
<dbReference type="EMBL" id="FRCP01000014">
    <property type="protein sequence ID" value="SHM66909.1"/>
    <property type="molecule type" value="Genomic_DNA"/>
</dbReference>